<reference evidence="4" key="1">
    <citation type="submission" date="2016-10" db="EMBL/GenBank/DDBJ databases">
        <authorList>
            <person name="Benchimol M."/>
            <person name="Almeida L.G."/>
            <person name="Vasconcelos A.T."/>
            <person name="Perreira-Neves A."/>
            <person name="Rosa I.A."/>
            <person name="Tasca T."/>
            <person name="Bogo M.R."/>
            <person name="de Souza W."/>
        </authorList>
    </citation>
    <scope>NUCLEOTIDE SEQUENCE [LARGE SCALE GENOMIC DNA]</scope>
    <source>
        <strain evidence="4">K</strain>
    </source>
</reference>
<feature type="domain" description="HTH myb-type" evidence="3">
    <location>
        <begin position="72"/>
        <end position="126"/>
    </location>
</feature>
<accession>A0A1J4K1M7</accession>
<comment type="caution">
    <text evidence="4">The sequence shown here is derived from an EMBL/GenBank/DDBJ whole genome shotgun (WGS) entry which is preliminary data.</text>
</comment>
<evidence type="ECO:0000259" key="2">
    <source>
        <dbReference type="PROSITE" id="PS50090"/>
    </source>
</evidence>
<dbReference type="InterPro" id="IPR009057">
    <property type="entry name" value="Homeodomain-like_sf"/>
</dbReference>
<evidence type="ECO:0000313" key="5">
    <source>
        <dbReference type="Proteomes" id="UP000179807"/>
    </source>
</evidence>
<dbReference type="Proteomes" id="UP000179807">
    <property type="component" value="Unassembled WGS sequence"/>
</dbReference>
<dbReference type="SUPFAM" id="SSF46689">
    <property type="entry name" value="Homeodomain-like"/>
    <property type="match status" value="2"/>
</dbReference>
<dbReference type="GO" id="GO:0000981">
    <property type="term" value="F:DNA-binding transcription factor activity, RNA polymerase II-specific"/>
    <property type="evidence" value="ECO:0007669"/>
    <property type="project" value="TreeGrafter"/>
</dbReference>
<feature type="domain" description="HTH myb-type" evidence="3">
    <location>
        <begin position="19"/>
        <end position="71"/>
    </location>
</feature>
<dbReference type="PROSITE" id="PS51294">
    <property type="entry name" value="HTH_MYB"/>
    <property type="match status" value="2"/>
</dbReference>
<sequence>MSSIMMKPESLQSLSHKSTNRKTRKIFTNDEDALLISLMSASSPFKSWEKVASMIPNRTARQCRDRWFNYLSPSIRHDPWTDEEDRKLIELINNFGTHWSQIAKYFEGRSDNHVKNRWYSYLKGKVTTDPNGKFHLSLNAKIQNSSENNMCTSGSSICNNGKGVCKNRNSICKNGVGFVRNMSLCSHCLNSHHACPKPLQFSRMSFMSKLINNSQNGQQVNPNGTMNNATLMSNSNDMNCFALNNISKNKSNSNNYAAADFNNINLTNLSDGVSLNSVNESKQFTQNNDESNNENGEYQYEYDSEYECDCDCHNGNKKNDDVSGKTETQHIQNDENSNNHTNDMNNRISGETQVRVKEIQNSFNLVDLWDSQFGIGVDIK</sequence>
<feature type="compositionally biased region" description="Basic and acidic residues" evidence="1">
    <location>
        <begin position="318"/>
        <end position="328"/>
    </location>
</feature>
<dbReference type="GO" id="GO:0005634">
    <property type="term" value="C:nucleus"/>
    <property type="evidence" value="ECO:0007669"/>
    <property type="project" value="TreeGrafter"/>
</dbReference>
<dbReference type="EMBL" id="MLAK01000819">
    <property type="protein sequence ID" value="OHT03644.1"/>
    <property type="molecule type" value="Genomic_DNA"/>
</dbReference>
<proteinExistence type="predicted"/>
<feature type="region of interest" description="Disordered" evidence="1">
    <location>
        <begin position="1"/>
        <end position="22"/>
    </location>
</feature>
<dbReference type="InterPro" id="IPR050560">
    <property type="entry name" value="MYB_TF"/>
</dbReference>
<evidence type="ECO:0000259" key="3">
    <source>
        <dbReference type="PROSITE" id="PS51294"/>
    </source>
</evidence>
<dbReference type="PANTHER" id="PTHR45614">
    <property type="entry name" value="MYB PROTEIN-RELATED"/>
    <property type="match status" value="1"/>
</dbReference>
<dbReference type="PROSITE" id="PS50090">
    <property type="entry name" value="MYB_LIKE"/>
    <property type="match status" value="2"/>
</dbReference>
<dbReference type="VEuPathDB" id="TrichDB:TRFO_28895"/>
<dbReference type="OrthoDB" id="2143914at2759"/>
<protein>
    <recommendedName>
        <fullName evidence="6">Myb-like DNA-binding domain containing protein</fullName>
    </recommendedName>
</protein>
<dbReference type="Gene3D" id="1.10.10.60">
    <property type="entry name" value="Homeodomain-like"/>
    <property type="match status" value="2"/>
</dbReference>
<dbReference type="Pfam" id="PF00249">
    <property type="entry name" value="Myb_DNA-binding"/>
    <property type="match status" value="2"/>
</dbReference>
<dbReference type="AlphaFoldDB" id="A0A1J4K1M7"/>
<dbReference type="GO" id="GO:0000978">
    <property type="term" value="F:RNA polymerase II cis-regulatory region sequence-specific DNA binding"/>
    <property type="evidence" value="ECO:0007669"/>
    <property type="project" value="TreeGrafter"/>
</dbReference>
<evidence type="ECO:0008006" key="6">
    <source>
        <dbReference type="Google" id="ProtNLM"/>
    </source>
</evidence>
<dbReference type="RefSeq" id="XP_068356780.1">
    <property type="nucleotide sequence ID" value="XM_068506449.1"/>
</dbReference>
<name>A0A1J4K1M7_9EUKA</name>
<keyword evidence="5" id="KW-1185">Reference proteome</keyword>
<feature type="domain" description="Myb-like" evidence="2">
    <location>
        <begin position="19"/>
        <end position="71"/>
    </location>
</feature>
<dbReference type="InterPro" id="IPR001005">
    <property type="entry name" value="SANT/Myb"/>
</dbReference>
<evidence type="ECO:0000256" key="1">
    <source>
        <dbReference type="SAM" id="MobiDB-lite"/>
    </source>
</evidence>
<feature type="domain" description="Myb-like" evidence="2">
    <location>
        <begin position="72"/>
        <end position="122"/>
    </location>
</feature>
<feature type="compositionally biased region" description="Polar residues" evidence="1">
    <location>
        <begin position="329"/>
        <end position="345"/>
    </location>
</feature>
<dbReference type="PANTHER" id="PTHR45614:SF253">
    <property type="entry name" value="CHROMOSOME UNDETERMINED SCAFFOLD_38, WHOLE GENOME SHOTGUN SEQUENCE"/>
    <property type="match status" value="1"/>
</dbReference>
<dbReference type="InterPro" id="IPR017930">
    <property type="entry name" value="Myb_dom"/>
</dbReference>
<gene>
    <name evidence="4" type="ORF">TRFO_28895</name>
</gene>
<dbReference type="SMART" id="SM00717">
    <property type="entry name" value="SANT"/>
    <property type="match status" value="2"/>
</dbReference>
<dbReference type="CDD" id="cd00167">
    <property type="entry name" value="SANT"/>
    <property type="match status" value="2"/>
</dbReference>
<organism evidence="4 5">
    <name type="scientific">Tritrichomonas foetus</name>
    <dbReference type="NCBI Taxonomy" id="1144522"/>
    <lineage>
        <taxon>Eukaryota</taxon>
        <taxon>Metamonada</taxon>
        <taxon>Parabasalia</taxon>
        <taxon>Tritrichomonadida</taxon>
        <taxon>Tritrichomonadidae</taxon>
        <taxon>Tritrichomonas</taxon>
    </lineage>
</organism>
<feature type="region of interest" description="Disordered" evidence="1">
    <location>
        <begin position="318"/>
        <end position="345"/>
    </location>
</feature>
<evidence type="ECO:0000313" key="4">
    <source>
        <dbReference type="EMBL" id="OHT03644.1"/>
    </source>
</evidence>
<dbReference type="GeneID" id="94841153"/>